<evidence type="ECO:0000256" key="3">
    <source>
        <dbReference type="ARBA" id="ARBA00022741"/>
    </source>
</evidence>
<dbReference type="GO" id="GO:0019674">
    <property type="term" value="P:NAD+ metabolic process"/>
    <property type="evidence" value="ECO:0007669"/>
    <property type="project" value="InterPro"/>
</dbReference>
<keyword evidence="2 9" id="KW-0808">Transferase</keyword>
<dbReference type="OrthoDB" id="9774737at2"/>
<dbReference type="Proteomes" id="UP000287296">
    <property type="component" value="Unassembled WGS sequence"/>
</dbReference>
<dbReference type="PANTHER" id="PTHR20275:SF9">
    <property type="entry name" value="NAD KINASE 2"/>
    <property type="match status" value="1"/>
</dbReference>
<dbReference type="NCBIfam" id="NF002902">
    <property type="entry name" value="PRK03501.1"/>
    <property type="match status" value="1"/>
</dbReference>
<dbReference type="EMBL" id="BORJ01000015">
    <property type="protein sequence ID" value="GIN98550.1"/>
    <property type="molecule type" value="Genomic_DNA"/>
</dbReference>
<comment type="cofactor">
    <cofactor evidence="9">
        <name>a divalent metal cation</name>
        <dbReference type="ChEBI" id="CHEBI:60240"/>
    </cofactor>
</comment>
<reference evidence="10 13" key="2">
    <citation type="submission" date="2021-03" db="EMBL/GenBank/DDBJ databases">
        <title>Antimicrobial resistance genes in bacteria isolated from Japanese honey, and their potential for conferring macrolide and lincosamide resistance in the American foulbrood pathogen Paenibacillus larvae.</title>
        <authorList>
            <person name="Okamoto M."/>
            <person name="Kumagai M."/>
            <person name="Kanamori H."/>
            <person name="Takamatsu D."/>
        </authorList>
    </citation>
    <scope>NUCLEOTIDE SEQUENCE [LARGE SCALE GENOMIC DNA]</scope>
    <source>
        <strain evidence="10 13">J6TS1</strain>
    </source>
</reference>
<feature type="binding site" evidence="9">
    <location>
        <begin position="169"/>
        <end position="174"/>
    </location>
    <ligand>
        <name>NAD(+)</name>
        <dbReference type="ChEBI" id="CHEBI:57540"/>
    </ligand>
</feature>
<dbReference type="AlphaFoldDB" id="A0A429XAQ3"/>
<evidence type="ECO:0000256" key="9">
    <source>
        <dbReference type="HAMAP-Rule" id="MF_00361"/>
    </source>
</evidence>
<evidence type="ECO:0000256" key="6">
    <source>
        <dbReference type="ARBA" id="ARBA00022857"/>
    </source>
</evidence>
<evidence type="ECO:0000313" key="13">
    <source>
        <dbReference type="Proteomes" id="UP000680670"/>
    </source>
</evidence>
<dbReference type="InterPro" id="IPR017438">
    <property type="entry name" value="ATP-NAD_kinase_N"/>
</dbReference>
<sequence length="272" mass="31069">MSDFRKNIYFFYKHIFYQNDKKLAEKVTALHEAAKNNGFTIVTQPEDANIIASIGGDGTFLQAVRRTGFRQDVIYLGIDDDQFRGLYCDFQIDNLPEMIEAMKMEQVEVRKYPTIQIDIDHDASFYCLNEFTMRSAIIKTLVLDVFVDDLHFETFRGDGMVIATPTGSTAYNKSVRGAVVDPQLPCLQVSEMASLNSNRYRTLGAPFLLSKERTLTLKVAQEGNVFPTMGMDNEAMSIQHVKEVKVKLSDKVIKTLKLKNNSFWEKVKRTFL</sequence>
<feature type="binding site" evidence="9">
    <location>
        <begin position="57"/>
        <end position="58"/>
    </location>
    <ligand>
        <name>NAD(+)</name>
        <dbReference type="ChEBI" id="CHEBI:57540"/>
    </ligand>
</feature>
<keyword evidence="13" id="KW-1185">Reference proteome</keyword>
<dbReference type="GO" id="GO:0051287">
    <property type="term" value="F:NAD binding"/>
    <property type="evidence" value="ECO:0007669"/>
    <property type="project" value="UniProtKB-ARBA"/>
</dbReference>
<reference evidence="11 12" key="1">
    <citation type="submission" date="2018-12" db="EMBL/GenBank/DDBJ databases">
        <authorList>
            <person name="Sun L."/>
            <person name="Chen Z."/>
        </authorList>
    </citation>
    <scope>NUCLEOTIDE SEQUENCE [LARGE SCALE GENOMIC DNA]</scope>
    <source>
        <strain evidence="11 12">LMG 29736</strain>
    </source>
</reference>
<feature type="binding site" evidence="9">
    <location>
        <position position="158"/>
    </location>
    <ligand>
        <name>NAD(+)</name>
        <dbReference type="ChEBI" id="CHEBI:57540"/>
    </ligand>
</feature>
<feature type="binding site" evidence="9">
    <location>
        <position position="156"/>
    </location>
    <ligand>
        <name>NAD(+)</name>
        <dbReference type="ChEBI" id="CHEBI:57540"/>
    </ligand>
</feature>
<dbReference type="EMBL" id="QYTW02000004">
    <property type="protein sequence ID" value="RST60441.1"/>
    <property type="molecule type" value="Genomic_DNA"/>
</dbReference>
<evidence type="ECO:0000313" key="10">
    <source>
        <dbReference type="EMBL" id="GIN98550.1"/>
    </source>
</evidence>
<dbReference type="InterPro" id="IPR016064">
    <property type="entry name" value="NAD/diacylglycerol_kinase_sf"/>
</dbReference>
<dbReference type="GO" id="GO:0005524">
    <property type="term" value="F:ATP binding"/>
    <property type="evidence" value="ECO:0007669"/>
    <property type="project" value="UniProtKB-KW"/>
</dbReference>
<comment type="subcellular location">
    <subcellularLocation>
        <location evidence="9">Cytoplasm</location>
    </subcellularLocation>
</comment>
<evidence type="ECO:0000256" key="1">
    <source>
        <dbReference type="ARBA" id="ARBA00022490"/>
    </source>
</evidence>
<comment type="catalytic activity">
    <reaction evidence="8 9">
        <text>NAD(+) + ATP = ADP + NADP(+) + H(+)</text>
        <dbReference type="Rhea" id="RHEA:18629"/>
        <dbReference type="ChEBI" id="CHEBI:15378"/>
        <dbReference type="ChEBI" id="CHEBI:30616"/>
        <dbReference type="ChEBI" id="CHEBI:57540"/>
        <dbReference type="ChEBI" id="CHEBI:58349"/>
        <dbReference type="ChEBI" id="CHEBI:456216"/>
        <dbReference type="EC" id="2.7.1.23"/>
    </reaction>
</comment>
<dbReference type="EC" id="2.7.1.23" evidence="9"/>
<keyword evidence="1 9" id="KW-0963">Cytoplasm</keyword>
<keyword evidence="3 9" id="KW-0547">Nucleotide-binding</keyword>
<accession>A0A429XAQ3</accession>
<name>A0A429XAQ3_SIMTE</name>
<dbReference type="InterPro" id="IPR017437">
    <property type="entry name" value="ATP-NAD_kinase_PpnK-typ_C"/>
</dbReference>
<dbReference type="Pfam" id="PF20143">
    <property type="entry name" value="NAD_kinase_C"/>
    <property type="match status" value="1"/>
</dbReference>
<keyword evidence="4 9" id="KW-0418">Kinase</keyword>
<evidence type="ECO:0000313" key="11">
    <source>
        <dbReference type="EMBL" id="RST60441.1"/>
    </source>
</evidence>
<dbReference type="PANTHER" id="PTHR20275">
    <property type="entry name" value="NAD KINASE"/>
    <property type="match status" value="1"/>
</dbReference>
<evidence type="ECO:0000256" key="5">
    <source>
        <dbReference type="ARBA" id="ARBA00022840"/>
    </source>
</evidence>
<evidence type="ECO:0000256" key="8">
    <source>
        <dbReference type="ARBA" id="ARBA00047925"/>
    </source>
</evidence>
<dbReference type="Proteomes" id="UP000680670">
    <property type="component" value="Unassembled WGS sequence"/>
</dbReference>
<dbReference type="HAMAP" id="MF_00361">
    <property type="entry name" value="NAD_kinase"/>
    <property type="match status" value="1"/>
</dbReference>
<dbReference type="GO" id="GO:0003951">
    <property type="term" value="F:NAD+ kinase activity"/>
    <property type="evidence" value="ECO:0007669"/>
    <property type="project" value="UniProtKB-UniRule"/>
</dbReference>
<proteinExistence type="inferred from homology"/>
<evidence type="ECO:0000256" key="7">
    <source>
        <dbReference type="ARBA" id="ARBA00023027"/>
    </source>
</evidence>
<keyword evidence="6 9" id="KW-0521">NADP</keyword>
<comment type="caution">
    <text evidence="9">Lacks conserved residue(s) required for the propagation of feature annotation.</text>
</comment>
<feature type="active site" description="Proton acceptor" evidence="9">
    <location>
        <position position="57"/>
    </location>
</feature>
<feature type="binding site" evidence="9">
    <location>
        <position position="193"/>
    </location>
    <ligand>
        <name>NAD(+)</name>
        <dbReference type="ChEBI" id="CHEBI:57540"/>
    </ligand>
</feature>
<feature type="binding site" evidence="9">
    <location>
        <begin position="129"/>
        <end position="130"/>
    </location>
    <ligand>
        <name>NAD(+)</name>
        <dbReference type="ChEBI" id="CHEBI:57540"/>
    </ligand>
</feature>
<evidence type="ECO:0000256" key="4">
    <source>
        <dbReference type="ARBA" id="ARBA00022777"/>
    </source>
</evidence>
<keyword evidence="7 9" id="KW-0520">NAD</keyword>
<dbReference type="InterPro" id="IPR002504">
    <property type="entry name" value="NADK"/>
</dbReference>
<evidence type="ECO:0000256" key="2">
    <source>
        <dbReference type="ARBA" id="ARBA00022679"/>
    </source>
</evidence>
<comment type="caution">
    <text evidence="11">The sequence shown here is derived from an EMBL/GenBank/DDBJ whole genome shotgun (WGS) entry which is preliminary data.</text>
</comment>
<dbReference type="GO" id="GO:0006741">
    <property type="term" value="P:NADP+ biosynthetic process"/>
    <property type="evidence" value="ECO:0007669"/>
    <property type="project" value="UniProtKB-UniRule"/>
</dbReference>
<keyword evidence="5 9" id="KW-0067">ATP-binding</keyword>
<dbReference type="Gene3D" id="2.60.200.30">
    <property type="entry name" value="Probable inorganic polyphosphate/atp-NAD kinase, domain 2"/>
    <property type="match status" value="1"/>
</dbReference>
<gene>
    <name evidence="9" type="primary">nadK</name>
    <name evidence="10" type="synonym">nadK2</name>
    <name evidence="11" type="ORF">D5F11_006275</name>
    <name evidence="10" type="ORF">J6TS1_44200</name>
</gene>
<comment type="function">
    <text evidence="9">Involved in the regulation of the intracellular balance of NAD and NADP, and is a key enzyme in the biosynthesis of NADP. Catalyzes specifically the phosphorylation on 2'-hydroxyl of the adenosine moiety of NAD to yield NADP.</text>
</comment>
<organism evidence="11 12">
    <name type="scientific">Siminovitchia terrae</name>
    <name type="common">Bacillus terrae</name>
    <dbReference type="NCBI Taxonomy" id="1914933"/>
    <lineage>
        <taxon>Bacteria</taxon>
        <taxon>Bacillati</taxon>
        <taxon>Bacillota</taxon>
        <taxon>Bacilli</taxon>
        <taxon>Bacillales</taxon>
        <taxon>Bacillaceae</taxon>
        <taxon>Siminovitchia</taxon>
    </lineage>
</organism>
<dbReference type="SUPFAM" id="SSF111331">
    <property type="entry name" value="NAD kinase/diacylglycerol kinase-like"/>
    <property type="match status" value="1"/>
</dbReference>
<dbReference type="GO" id="GO:0005737">
    <property type="term" value="C:cytoplasm"/>
    <property type="evidence" value="ECO:0007669"/>
    <property type="project" value="UniProtKB-SubCell"/>
</dbReference>
<dbReference type="GO" id="GO:0046872">
    <property type="term" value="F:metal ion binding"/>
    <property type="evidence" value="ECO:0007669"/>
    <property type="project" value="UniProtKB-UniRule"/>
</dbReference>
<comment type="similarity">
    <text evidence="9">Belongs to the NAD kinase family.</text>
</comment>
<dbReference type="RefSeq" id="WP_120115474.1">
    <property type="nucleotide sequence ID" value="NZ_BORI01000009.1"/>
</dbReference>
<protein>
    <recommendedName>
        <fullName evidence="9">NAD kinase</fullName>
        <ecNumber evidence="9">2.7.1.23</ecNumber>
    </recommendedName>
    <alternativeName>
        <fullName evidence="9">ATP-dependent NAD kinase</fullName>
    </alternativeName>
</protein>
<dbReference type="Gene3D" id="3.40.50.10330">
    <property type="entry name" value="Probable inorganic polyphosphate/atp-NAD kinase, domain 1"/>
    <property type="match status" value="1"/>
</dbReference>
<evidence type="ECO:0000313" key="12">
    <source>
        <dbReference type="Proteomes" id="UP000287296"/>
    </source>
</evidence>